<sequence>MAIFQMILFLMADPEHSGLAKATQDAAFKRYPQGHVQRQSTANTAFQTLAAP</sequence>
<evidence type="ECO:0000313" key="1">
    <source>
        <dbReference type="EMBL" id="QXI13233.1"/>
    </source>
</evidence>
<reference evidence="1" key="2">
    <citation type="journal article" date="2021" name="Microorganisms">
        <title>The Ever-Expanding Pseudomonas Genus: Description of 43 New Species and Partition of the Pseudomonas putida Group.</title>
        <authorList>
            <person name="Girard L."/>
            <person name="Lood C."/>
            <person name="Hofte M."/>
            <person name="Vandamme P."/>
            <person name="Rokni-Zadeh H."/>
            <person name="van Noort V."/>
            <person name="Lavigne R."/>
            <person name="De Mot R."/>
        </authorList>
    </citation>
    <scope>NUCLEOTIDE SEQUENCE</scope>
    <source>
        <strain evidence="1">OE 48.2</strain>
    </source>
</reference>
<name>A0A9E6NS85_9PSED</name>
<dbReference type="EMBL" id="CP077090">
    <property type="protein sequence ID" value="QXI13233.1"/>
    <property type="molecule type" value="Genomic_DNA"/>
</dbReference>
<dbReference type="Proteomes" id="UP000627092">
    <property type="component" value="Chromosome"/>
</dbReference>
<accession>A0A9E6NS85</accession>
<evidence type="ECO:0000313" key="2">
    <source>
        <dbReference type="Proteomes" id="UP000627092"/>
    </source>
</evidence>
<gene>
    <name evidence="1" type="ORF">HU754_007410</name>
</gene>
<dbReference type="KEGG" id="pze:HU754_007410"/>
<proteinExistence type="predicted"/>
<dbReference type="RefSeq" id="WP_157786312.1">
    <property type="nucleotide sequence ID" value="NZ_CP077090.1"/>
</dbReference>
<reference evidence="1" key="1">
    <citation type="journal article" date="2020" name="Microorganisms">
        <title>Reliable Identification of Environmental Pseudomonas Isolates Using the rpoD Gene.</title>
        <authorList>
            <consortium name="The Broad Institute Genome Sequencing Platform"/>
            <person name="Girard L."/>
            <person name="Lood C."/>
            <person name="Rokni-Zadeh H."/>
            <person name="van Noort V."/>
            <person name="Lavigne R."/>
            <person name="De Mot R."/>
        </authorList>
    </citation>
    <scope>NUCLEOTIDE SEQUENCE</scope>
    <source>
        <strain evidence="1">OE 48.2</strain>
    </source>
</reference>
<organism evidence="1 2">
    <name type="scientific">Pseudomonas zeae</name>
    <dbReference type="NCBI Taxonomy" id="2745510"/>
    <lineage>
        <taxon>Bacteria</taxon>
        <taxon>Pseudomonadati</taxon>
        <taxon>Pseudomonadota</taxon>
        <taxon>Gammaproteobacteria</taxon>
        <taxon>Pseudomonadales</taxon>
        <taxon>Pseudomonadaceae</taxon>
        <taxon>Pseudomonas</taxon>
    </lineage>
</organism>
<protein>
    <submittedName>
        <fullName evidence="1">Uncharacterized protein</fullName>
    </submittedName>
</protein>
<dbReference type="AlphaFoldDB" id="A0A9E6NS85"/>